<evidence type="ECO:0000256" key="2">
    <source>
        <dbReference type="SAM" id="MobiDB-lite"/>
    </source>
</evidence>
<keyword evidence="5" id="KW-1185">Reference proteome</keyword>
<dbReference type="GO" id="GO:0004721">
    <property type="term" value="F:phosphoprotein phosphatase activity"/>
    <property type="evidence" value="ECO:0007669"/>
    <property type="project" value="UniProtKB-KW"/>
</dbReference>
<dbReference type="AlphaFoldDB" id="A0AAV2E3Z9"/>
<feature type="region of interest" description="Disordered" evidence="2">
    <location>
        <begin position="383"/>
        <end position="614"/>
    </location>
</feature>
<keyword evidence="1" id="KW-0378">Hydrolase</keyword>
<dbReference type="Pfam" id="PF10409">
    <property type="entry name" value="PTEN_C2"/>
    <property type="match status" value="1"/>
</dbReference>
<feature type="compositionally biased region" description="Pro residues" evidence="2">
    <location>
        <begin position="528"/>
        <end position="589"/>
    </location>
</feature>
<reference evidence="4 5" key="1">
    <citation type="submission" date="2024-04" db="EMBL/GenBank/DDBJ databases">
        <authorList>
            <person name="Fracassetti M."/>
        </authorList>
    </citation>
    <scope>NUCLEOTIDE SEQUENCE [LARGE SCALE GENOMIC DNA]</scope>
</reference>
<dbReference type="InterPro" id="IPR029021">
    <property type="entry name" value="Prot-tyrosine_phosphatase-like"/>
</dbReference>
<organism evidence="4 5">
    <name type="scientific">Linum trigynum</name>
    <dbReference type="NCBI Taxonomy" id="586398"/>
    <lineage>
        <taxon>Eukaryota</taxon>
        <taxon>Viridiplantae</taxon>
        <taxon>Streptophyta</taxon>
        <taxon>Embryophyta</taxon>
        <taxon>Tracheophyta</taxon>
        <taxon>Spermatophyta</taxon>
        <taxon>Magnoliopsida</taxon>
        <taxon>eudicotyledons</taxon>
        <taxon>Gunneridae</taxon>
        <taxon>Pentapetalae</taxon>
        <taxon>rosids</taxon>
        <taxon>fabids</taxon>
        <taxon>Malpighiales</taxon>
        <taxon>Linaceae</taxon>
        <taxon>Linum</taxon>
    </lineage>
</organism>
<protein>
    <recommendedName>
        <fullName evidence="3">C2 tensin-type domain-containing protein</fullName>
    </recommendedName>
</protein>
<dbReference type="Gene3D" id="3.90.190.10">
    <property type="entry name" value="Protein tyrosine phosphatase superfamily"/>
    <property type="match status" value="1"/>
</dbReference>
<feature type="compositionally biased region" description="Pro residues" evidence="2">
    <location>
        <begin position="429"/>
        <end position="441"/>
    </location>
</feature>
<dbReference type="Gene3D" id="2.60.40.1110">
    <property type="match status" value="1"/>
</dbReference>
<feature type="compositionally biased region" description="Pro residues" evidence="2">
    <location>
        <begin position="511"/>
        <end position="520"/>
    </location>
</feature>
<dbReference type="PROSITE" id="PS51182">
    <property type="entry name" value="C2_TENSIN"/>
    <property type="match status" value="1"/>
</dbReference>
<dbReference type="SUPFAM" id="SSF49562">
    <property type="entry name" value="C2 domain (Calcium/lipid-binding domain, CaLB)"/>
    <property type="match status" value="1"/>
</dbReference>
<evidence type="ECO:0000313" key="4">
    <source>
        <dbReference type="EMBL" id="CAL1380673.1"/>
    </source>
</evidence>
<dbReference type="PRINTS" id="PR01217">
    <property type="entry name" value="PRICHEXTENSN"/>
</dbReference>
<feature type="compositionally biased region" description="Polar residues" evidence="2">
    <location>
        <begin position="418"/>
        <end position="428"/>
    </location>
</feature>
<keyword evidence="1" id="KW-0904">Protein phosphatase</keyword>
<feature type="domain" description="C2 tensin-type" evidence="3">
    <location>
        <begin position="200"/>
        <end position="339"/>
    </location>
</feature>
<accession>A0AAV2E3Z9</accession>
<dbReference type="Proteomes" id="UP001497516">
    <property type="component" value="Chromosome 4"/>
</dbReference>
<sequence>MALFRRFSYRKPPDRLLEISDRVYVFDCCFSTNVMEEDEYKLYLGGIVAKLQENFPDASFMVFNFREGDRRSQLSDILTQYDMTVMDYPRQYEGCPLLPLEMVHHFLRSCESWLSLEGQQNVLLMHCERGGWPVLAFMLAGLLLYRGQYSGEHKTLEAVYKQAPKELLHVLSALNPYPSQLRYLQYISRRNFGIDWPPSDTPLILDSLMLRTLPLFEGGIGCRPVVRVYGQDPSKPANRTSKLLYSTSRTEIHIRHYAQEDSMLVKIDLRCRVQGDVVVECIHLEEDLVHEQMIFRLMFHTAFVRANILILNRDDIDILWDAKDQFSRDFKAEVHFADADTVLPSLTTVLTGDDLNDLESASPEEFYDVEEIFTVEVPESKGNFDTHITREASPPGLSWGSTSAPPSSQPPPPPPPQVASQGSLSSTLLPPPAPAPPPPPFSQLQNVARCSPPPPPPPQLPFIHLQDVYCIPLPPPPMAMRSQGSPLASPSFSRSEPPPPPPLPSTRLGAPTPPPPPPPLVRGAFLPSPHPPPSVSGAPPHPPPPLLRAPAPPPPPPPLLGGRGPPPPTPRGGSIPGPPGVGSPPPPPLGAKRVAADARGRGRGSGMGAAMATRRSSLKPLHWSKVTRAIKGSLWEQLQKEGRALDLENYNPTR</sequence>
<name>A0AAV2E3Z9_9ROSI</name>
<dbReference type="PANTHER" id="PTHR45733">
    <property type="entry name" value="FORMIN-J"/>
    <property type="match status" value="1"/>
</dbReference>
<proteinExistence type="predicted"/>
<dbReference type="InterPro" id="IPR035892">
    <property type="entry name" value="C2_domain_sf"/>
</dbReference>
<feature type="compositionally biased region" description="Pro residues" evidence="2">
    <location>
        <begin position="451"/>
        <end position="460"/>
    </location>
</feature>
<gene>
    <name evidence="4" type="ORF">LTRI10_LOCUS22102</name>
</gene>
<dbReference type="InterPro" id="IPR051144">
    <property type="entry name" value="Formin_homology_domain"/>
</dbReference>
<evidence type="ECO:0000256" key="1">
    <source>
        <dbReference type="ARBA" id="ARBA00022912"/>
    </source>
</evidence>
<dbReference type="InterPro" id="IPR014020">
    <property type="entry name" value="Tensin_C2-dom"/>
</dbReference>
<dbReference type="PANTHER" id="PTHR45733:SF10">
    <property type="entry name" value="FORMIN-LIKE PROTEIN 15A-RELATED"/>
    <property type="match status" value="1"/>
</dbReference>
<dbReference type="SMART" id="SM01326">
    <property type="entry name" value="PTEN_C2"/>
    <property type="match status" value="1"/>
</dbReference>
<dbReference type="EMBL" id="OZ034817">
    <property type="protein sequence ID" value="CAL1380673.1"/>
    <property type="molecule type" value="Genomic_DNA"/>
</dbReference>
<dbReference type="SUPFAM" id="SSF52799">
    <property type="entry name" value="(Phosphotyrosine protein) phosphatases II"/>
    <property type="match status" value="1"/>
</dbReference>
<evidence type="ECO:0000313" key="5">
    <source>
        <dbReference type="Proteomes" id="UP001497516"/>
    </source>
</evidence>
<evidence type="ECO:0000259" key="3">
    <source>
        <dbReference type="PROSITE" id="PS51182"/>
    </source>
</evidence>
<feature type="compositionally biased region" description="Pro residues" evidence="2">
    <location>
        <begin position="407"/>
        <end position="417"/>
    </location>
</feature>